<dbReference type="InterPro" id="IPR036388">
    <property type="entry name" value="WH-like_DNA-bd_sf"/>
</dbReference>
<keyword evidence="11" id="KW-0804">Transcription</keyword>
<dbReference type="GO" id="GO:0005737">
    <property type="term" value="C:cytoplasm"/>
    <property type="evidence" value="ECO:0007669"/>
    <property type="project" value="UniProtKB-SubCell"/>
</dbReference>
<dbReference type="Gene3D" id="2.30.30.90">
    <property type="match status" value="1"/>
</dbReference>
<dbReference type="InterPro" id="IPR036421">
    <property type="entry name" value="Fe_dep_repressor_sf"/>
</dbReference>
<dbReference type="RefSeq" id="WP_038588141.1">
    <property type="nucleotide sequence ID" value="NZ_CP009211.1"/>
</dbReference>
<dbReference type="GO" id="GO:0046914">
    <property type="term" value="F:transition metal ion binding"/>
    <property type="evidence" value="ECO:0007669"/>
    <property type="project" value="InterPro"/>
</dbReference>
<evidence type="ECO:0000256" key="10">
    <source>
        <dbReference type="ARBA" id="ARBA00023159"/>
    </source>
</evidence>
<keyword evidence="6" id="KW-0678">Repressor</keyword>
<dbReference type="PANTHER" id="PTHR33238:SF11">
    <property type="entry name" value="TRANSCRIPTIONAL REGULATOR MNTR"/>
    <property type="match status" value="1"/>
</dbReference>
<keyword evidence="19" id="KW-1185">Reference proteome</keyword>
<evidence type="ECO:0000256" key="1">
    <source>
        <dbReference type="ARBA" id="ARBA00004496"/>
    </source>
</evidence>
<dbReference type="SUPFAM" id="SSF50037">
    <property type="entry name" value="C-terminal domain of transcriptional repressors"/>
    <property type="match status" value="1"/>
</dbReference>
<evidence type="ECO:0000256" key="5">
    <source>
        <dbReference type="ARBA" id="ARBA00022490"/>
    </source>
</evidence>
<dbReference type="GO" id="GO:0046983">
    <property type="term" value="F:protein dimerization activity"/>
    <property type="evidence" value="ECO:0007669"/>
    <property type="project" value="InterPro"/>
</dbReference>
<dbReference type="SUPFAM" id="SSF47979">
    <property type="entry name" value="Iron-dependent repressor protein, dimerization domain"/>
    <property type="match status" value="1"/>
</dbReference>
<proteinExistence type="inferred from homology"/>
<feature type="domain" description="HTH dtxR-type" evidence="16">
    <location>
        <begin position="6"/>
        <end position="68"/>
    </location>
</feature>
<evidence type="ECO:0000256" key="8">
    <source>
        <dbReference type="ARBA" id="ARBA00023015"/>
    </source>
</evidence>
<evidence type="ECO:0000256" key="14">
    <source>
        <dbReference type="ARBA" id="ARBA00032618"/>
    </source>
</evidence>
<dbReference type="Pfam" id="PF01325">
    <property type="entry name" value="Fe_dep_repress"/>
    <property type="match status" value="1"/>
</dbReference>
<dbReference type="Pfam" id="PF04023">
    <property type="entry name" value="FeoA"/>
    <property type="match status" value="1"/>
</dbReference>
<evidence type="ECO:0000256" key="11">
    <source>
        <dbReference type="ARBA" id="ARBA00023163"/>
    </source>
</evidence>
<dbReference type="SMART" id="SM00899">
    <property type="entry name" value="FeoA"/>
    <property type="match status" value="1"/>
</dbReference>
<dbReference type="STRING" id="156978.CIMIT_01585"/>
<keyword evidence="5" id="KW-0963">Cytoplasm</keyword>
<evidence type="ECO:0000313" key="19">
    <source>
        <dbReference type="Proteomes" id="UP000028780"/>
    </source>
</evidence>
<dbReference type="HOGENOM" id="CLU_069532_0_2_11"/>
<evidence type="ECO:0000256" key="3">
    <source>
        <dbReference type="ARBA" id="ARBA00011738"/>
    </source>
</evidence>
<dbReference type="InterPro" id="IPR008988">
    <property type="entry name" value="Transcriptional_repressor_C"/>
</dbReference>
<evidence type="ECO:0000256" key="7">
    <source>
        <dbReference type="ARBA" id="ARBA00023004"/>
    </source>
</evidence>
<dbReference type="EMBL" id="CP009211">
    <property type="protein sequence ID" value="AIJ32775.1"/>
    <property type="molecule type" value="Genomic_DNA"/>
</dbReference>
<dbReference type="Gene3D" id="1.10.10.10">
    <property type="entry name" value="Winged helix-like DNA-binding domain superfamily/Winged helix DNA-binding domain"/>
    <property type="match status" value="1"/>
</dbReference>
<gene>
    <name evidence="18" type="primary">ideR</name>
    <name evidence="17" type="ORF">CIMIT_01585</name>
    <name evidence="18" type="ORF">SAMEA4535761_00384</name>
</gene>
<evidence type="ECO:0000313" key="20">
    <source>
        <dbReference type="Proteomes" id="UP000215374"/>
    </source>
</evidence>
<dbReference type="SMART" id="SM00529">
    <property type="entry name" value="HTH_DTXR"/>
    <property type="match status" value="1"/>
</dbReference>
<reference evidence="17 19" key="1">
    <citation type="submission" date="2014-08" db="EMBL/GenBank/DDBJ databases">
        <title>Complete genome sequence of Corynebacterium imitans DSM 44264, isolated from a five-month-old boy with suspected pharyngeal diphtheria.</title>
        <authorList>
            <person name="Mollmann S."/>
            <person name="Albersmeier A."/>
            <person name="Ruckert C."/>
            <person name="Tauch A."/>
        </authorList>
    </citation>
    <scope>NUCLEOTIDE SEQUENCE [LARGE SCALE GENOMIC DNA]</scope>
    <source>
        <strain evidence="17 19">DSM 44264</strain>
    </source>
</reference>
<dbReference type="GO" id="GO:0045892">
    <property type="term" value="P:negative regulation of DNA-templated transcription"/>
    <property type="evidence" value="ECO:0007669"/>
    <property type="project" value="TreeGrafter"/>
</dbReference>
<evidence type="ECO:0000256" key="9">
    <source>
        <dbReference type="ARBA" id="ARBA00023125"/>
    </source>
</evidence>
<dbReference type="Pfam" id="PF02742">
    <property type="entry name" value="Fe_dep_repr_C"/>
    <property type="match status" value="1"/>
</dbReference>
<keyword evidence="8" id="KW-0805">Transcription regulation</keyword>
<keyword evidence="12" id="KW-0464">Manganese</keyword>
<dbReference type="Proteomes" id="UP000028780">
    <property type="component" value="Chromosome"/>
</dbReference>
<dbReference type="Proteomes" id="UP000215374">
    <property type="component" value="Chromosome 1"/>
</dbReference>
<reference evidence="18 20" key="2">
    <citation type="submission" date="2017-06" db="EMBL/GenBank/DDBJ databases">
        <authorList>
            <consortium name="Pathogen Informatics"/>
        </authorList>
    </citation>
    <scope>NUCLEOTIDE SEQUENCE [LARGE SCALE GENOMIC DNA]</scope>
    <source>
        <strain evidence="18 20">NCTC13015</strain>
    </source>
</reference>
<evidence type="ECO:0000313" key="18">
    <source>
        <dbReference type="EMBL" id="SNV57417.1"/>
    </source>
</evidence>
<organism evidence="17 19">
    <name type="scientific">Corynebacterium imitans</name>
    <dbReference type="NCBI Taxonomy" id="156978"/>
    <lineage>
        <taxon>Bacteria</taxon>
        <taxon>Bacillati</taxon>
        <taxon>Actinomycetota</taxon>
        <taxon>Actinomycetes</taxon>
        <taxon>Mycobacteriales</taxon>
        <taxon>Corynebacteriaceae</taxon>
        <taxon>Corynebacterium</taxon>
    </lineage>
</organism>
<dbReference type="SUPFAM" id="SSF46785">
    <property type="entry name" value="Winged helix' DNA-binding domain"/>
    <property type="match status" value="1"/>
</dbReference>
<dbReference type="InterPro" id="IPR022687">
    <property type="entry name" value="HTH_DTXR"/>
</dbReference>
<accession>A0A076NLP4</accession>
<dbReference type="GO" id="GO:0003677">
    <property type="term" value="F:DNA binding"/>
    <property type="evidence" value="ECO:0007669"/>
    <property type="project" value="UniProtKB-KW"/>
</dbReference>
<dbReference type="OrthoDB" id="9791355at2"/>
<keyword evidence="9" id="KW-0238">DNA-binding</keyword>
<dbReference type="InterPro" id="IPR001367">
    <property type="entry name" value="Fe_dep_repressor"/>
</dbReference>
<keyword evidence="7" id="KW-0408">Iron</keyword>
<sequence length="238" mass="25703">MSVSDLSASTQDYLKAIWELEEWSDQPATTSMIAKALGVKQSTVSDTVRKLADQELVSHKRYGSVQLTEQGRAHALQMVRRHRLIETFLVQVLDYSWDEVHDEAEQLEHAVSDLLVERVSALLHHPTRDPHGDPIPAADGSINAPKAVTLSTVEPGSDVVIERISDEDPELLRFLHAHGLNVGSHLHVAEGAPFSGAVEVQNAADGVTIPLGRAATDAVYVSAPGHAPAPGAQKDTRA</sequence>
<comment type="subcellular location">
    <subcellularLocation>
        <location evidence="1">Cytoplasm</location>
    </subcellularLocation>
</comment>
<protein>
    <recommendedName>
        <fullName evidence="4">Diphtheria toxin repressor</fullName>
    </recommendedName>
    <alternativeName>
        <fullName evidence="14">Iron-dependent diphtheria tox regulatory element</fullName>
    </alternativeName>
    <alternativeName>
        <fullName evidence="13">Manganese transport regulator</fullName>
    </alternativeName>
    <alternativeName>
        <fullName evidence="15">Tox regulatory factor</fullName>
    </alternativeName>
</protein>
<evidence type="ECO:0000256" key="12">
    <source>
        <dbReference type="ARBA" id="ARBA00023211"/>
    </source>
</evidence>
<evidence type="ECO:0000259" key="16">
    <source>
        <dbReference type="PROSITE" id="PS50944"/>
    </source>
</evidence>
<dbReference type="EMBL" id="LT906467">
    <property type="protein sequence ID" value="SNV57417.1"/>
    <property type="molecule type" value="Genomic_DNA"/>
</dbReference>
<dbReference type="InterPro" id="IPR007167">
    <property type="entry name" value="Fe-transptr_FeoA-like"/>
</dbReference>
<evidence type="ECO:0000256" key="13">
    <source>
        <dbReference type="ARBA" id="ARBA00032593"/>
    </source>
</evidence>
<comment type="subunit">
    <text evidence="3">Homodimer.</text>
</comment>
<evidence type="ECO:0000256" key="6">
    <source>
        <dbReference type="ARBA" id="ARBA00022491"/>
    </source>
</evidence>
<dbReference type="InterPro" id="IPR038157">
    <property type="entry name" value="FeoA_core_dom"/>
</dbReference>
<dbReference type="InterPro" id="IPR050536">
    <property type="entry name" value="DtxR_MntR_Metal-Reg"/>
</dbReference>
<evidence type="ECO:0000256" key="2">
    <source>
        <dbReference type="ARBA" id="ARBA00007871"/>
    </source>
</evidence>
<dbReference type="PANTHER" id="PTHR33238">
    <property type="entry name" value="IRON (METAL) DEPENDENT REPRESSOR, DTXR FAMILY"/>
    <property type="match status" value="1"/>
</dbReference>
<evidence type="ECO:0000256" key="4">
    <source>
        <dbReference type="ARBA" id="ARBA00016140"/>
    </source>
</evidence>
<dbReference type="PROSITE" id="PS50944">
    <property type="entry name" value="HTH_DTXR"/>
    <property type="match status" value="1"/>
</dbReference>
<name>A0A076NLP4_9CORY</name>
<comment type="similarity">
    <text evidence="2">Belongs to the DtxR/MntR family.</text>
</comment>
<dbReference type="InterPro" id="IPR036390">
    <property type="entry name" value="WH_DNA-bd_sf"/>
</dbReference>
<dbReference type="FunFam" id="1.10.60.10:FF:000004">
    <property type="entry name" value="DtxR family transcriptional regulator"/>
    <property type="match status" value="1"/>
</dbReference>
<dbReference type="Gene3D" id="1.10.60.10">
    <property type="entry name" value="Iron dependent repressor, metal binding and dimerisation domain"/>
    <property type="match status" value="1"/>
</dbReference>
<dbReference type="KEGG" id="cii:CIMIT_01585"/>
<dbReference type="GO" id="GO:0003700">
    <property type="term" value="F:DNA-binding transcription factor activity"/>
    <property type="evidence" value="ECO:0007669"/>
    <property type="project" value="InterPro"/>
</dbReference>
<dbReference type="InterPro" id="IPR022689">
    <property type="entry name" value="Iron_dep_repressor"/>
</dbReference>
<evidence type="ECO:0000256" key="15">
    <source>
        <dbReference type="ARBA" id="ARBA00033329"/>
    </source>
</evidence>
<dbReference type="eggNOG" id="COG1321">
    <property type="taxonomic scope" value="Bacteria"/>
</dbReference>
<keyword evidence="10" id="KW-0010">Activator</keyword>
<evidence type="ECO:0000313" key="17">
    <source>
        <dbReference type="EMBL" id="AIJ32775.1"/>
    </source>
</evidence>
<dbReference type="AlphaFoldDB" id="A0A076NLP4"/>